<feature type="compositionally biased region" description="Basic and acidic residues" evidence="1">
    <location>
        <begin position="562"/>
        <end position="573"/>
    </location>
</feature>
<sequence>MSNIQTSEALNLLSLAPKNENTTKKEPEESKSDGEEFLNSLLQAIDEKDGSLPKDFKAPQKENTNLEQLEQESKLTISDKMLDEKDALKLFEGANFMQILSLLEVLQSDSKDIKLNKLVKDNITLLNIEKNLNKLKSVKNINELLSIAKELGLNIKNIKFEQIKDLKSSFPNLDKKGFFDIPKQSNTNVFQDLINQKISNVLKEEGENLKSKNSTKTKDNQTSLLSSALKNIELPTKKDKKIEQVNTTIQEQKLDIKDKKIEKIQILETKSKDIQSEKLPLQDVKTNFSQELKLEQNQYFSTSKKDAKKLNDIEIINLTQNNQQKNIKSKEKIEPKTTTYNNDKLNPKEENFTNKINSVLENSKDFKNNTIETKNQNIQNTTNNFQETKVNYDNLFNQDKNIKLEKTTQNTNIFSDIFKNTTKETTHEKENSPQENLNSFVRDLNRVSNDFIKNQNIPTKETFNDFAQEFKEKLESYKAPITRFSITLNPHNLGEVEVTLVQRGSNLNISFNSNQNTLNLFIQHQAEFKNALVNMGFTNLEMNFTNQERKEQNNQQKQKQSNSKEEKVNFEKEIQEKPSLEMVLAKYF</sequence>
<dbReference type="AlphaFoldDB" id="A0A5C7DXC4"/>
<dbReference type="InterPro" id="IPR021136">
    <property type="entry name" value="Flagellar_hook_control-like_C"/>
</dbReference>
<organism evidence="3 4">
    <name type="scientific">Campylobacter peloridis</name>
    <dbReference type="NCBI Taxonomy" id="488546"/>
    <lineage>
        <taxon>Bacteria</taxon>
        <taxon>Pseudomonadati</taxon>
        <taxon>Campylobacterota</taxon>
        <taxon>Epsilonproteobacteria</taxon>
        <taxon>Campylobacterales</taxon>
        <taxon>Campylobacteraceae</taxon>
        <taxon>Campylobacter</taxon>
    </lineage>
</organism>
<feature type="region of interest" description="Disordered" evidence="1">
    <location>
        <begin position="1"/>
        <end position="36"/>
    </location>
</feature>
<dbReference type="InterPro" id="IPR038610">
    <property type="entry name" value="FliK-like_C_sf"/>
</dbReference>
<evidence type="ECO:0000313" key="4">
    <source>
        <dbReference type="Proteomes" id="UP000321310"/>
    </source>
</evidence>
<dbReference type="EMBL" id="VOWB01000023">
    <property type="protein sequence ID" value="TXE83789.1"/>
    <property type="molecule type" value="Genomic_DNA"/>
</dbReference>
<dbReference type="RefSeq" id="WP_147575049.1">
    <property type="nucleotide sequence ID" value="NZ_VOWB01000023.1"/>
</dbReference>
<feature type="compositionally biased region" description="Basic and acidic residues" evidence="1">
    <location>
        <begin position="21"/>
        <end position="34"/>
    </location>
</feature>
<evidence type="ECO:0000313" key="3">
    <source>
        <dbReference type="EMBL" id="TXE83789.1"/>
    </source>
</evidence>
<protein>
    <submittedName>
        <fullName evidence="3">Flagellar hook-length control protein FliK</fullName>
    </submittedName>
</protein>
<accession>A0A5C7DXC4</accession>
<evidence type="ECO:0000256" key="1">
    <source>
        <dbReference type="SAM" id="MobiDB-lite"/>
    </source>
</evidence>
<reference evidence="3 4" key="1">
    <citation type="submission" date="2019-07" db="EMBL/GenBank/DDBJ databases">
        <title>Rapid identification of Enteric Bacteria from Whole Genome Sequences (WGS) using Average Nucleotide Identity (ANI).</title>
        <authorList>
            <person name="Lane C."/>
        </authorList>
    </citation>
    <scope>NUCLEOTIDE SEQUENCE [LARGE SCALE GENOMIC DNA]</scope>
    <source>
        <strain evidence="3 4">2016D-0250</strain>
    </source>
</reference>
<name>A0A5C7DXC4_9BACT</name>
<gene>
    <name evidence="3" type="ORF">FPD46_01655</name>
</gene>
<dbReference type="Pfam" id="PF02120">
    <property type="entry name" value="Flg_hook"/>
    <property type="match status" value="1"/>
</dbReference>
<feature type="domain" description="Flagellar hook-length control protein-like C-terminal" evidence="2">
    <location>
        <begin position="475"/>
        <end position="552"/>
    </location>
</feature>
<proteinExistence type="predicted"/>
<keyword evidence="3" id="KW-0966">Cell projection</keyword>
<dbReference type="Proteomes" id="UP000321310">
    <property type="component" value="Unassembled WGS sequence"/>
</dbReference>
<dbReference type="Gene3D" id="3.30.750.140">
    <property type="match status" value="1"/>
</dbReference>
<feature type="region of interest" description="Disordered" evidence="1">
    <location>
        <begin position="548"/>
        <end position="573"/>
    </location>
</feature>
<comment type="caution">
    <text evidence="3">The sequence shown here is derived from an EMBL/GenBank/DDBJ whole genome shotgun (WGS) entry which is preliminary data.</text>
</comment>
<keyword evidence="3" id="KW-0969">Cilium</keyword>
<keyword evidence="3" id="KW-0282">Flagellum</keyword>
<evidence type="ECO:0000259" key="2">
    <source>
        <dbReference type="Pfam" id="PF02120"/>
    </source>
</evidence>